<dbReference type="EMBL" id="VFOQ01000001">
    <property type="protein sequence ID" value="TQL59024.1"/>
    <property type="molecule type" value="Genomic_DNA"/>
</dbReference>
<dbReference type="AlphaFoldDB" id="A0A542ZFB9"/>
<accession>A0A542ZFB9</accession>
<protein>
    <submittedName>
        <fullName evidence="1">Polyketide cyclase/dehydrase/lipid transport protein</fullName>
    </submittedName>
</protein>
<reference evidence="1 2" key="1">
    <citation type="submission" date="2019-06" db="EMBL/GenBank/DDBJ databases">
        <title>Sequencing the genomes of 1000 actinobacteria strains.</title>
        <authorList>
            <person name="Klenk H.-P."/>
        </authorList>
    </citation>
    <scope>NUCLEOTIDE SEQUENCE [LARGE SCALE GENOMIC DNA]</scope>
    <source>
        <strain evidence="1 2">DSM 18082</strain>
    </source>
</reference>
<sequence length="152" mass="17100">MPDLRETLDVAAPADLVYDLVADLPRMGDWSPECEKVTWRGGATEAAKGAEFIGHNRAGSIRWVTQGRVVSAERGRNLAFEITFGPMPVARWEYFIVPTAHGCTVVEEWTDRRPGWYRVPADKAFGPRLKTNRRGIHKTLENLKRAAERLPA</sequence>
<dbReference type="Gene3D" id="3.30.530.20">
    <property type="match status" value="1"/>
</dbReference>
<name>A0A542ZFB9_9MICO</name>
<dbReference type="CDD" id="cd07812">
    <property type="entry name" value="SRPBCC"/>
    <property type="match status" value="1"/>
</dbReference>
<dbReference type="InterPro" id="IPR019587">
    <property type="entry name" value="Polyketide_cyclase/dehydratase"/>
</dbReference>
<keyword evidence="2" id="KW-1185">Reference proteome</keyword>
<dbReference type="SUPFAM" id="SSF55961">
    <property type="entry name" value="Bet v1-like"/>
    <property type="match status" value="1"/>
</dbReference>
<evidence type="ECO:0000313" key="2">
    <source>
        <dbReference type="Proteomes" id="UP000319514"/>
    </source>
</evidence>
<evidence type="ECO:0000313" key="1">
    <source>
        <dbReference type="EMBL" id="TQL59024.1"/>
    </source>
</evidence>
<dbReference type="InterPro" id="IPR023393">
    <property type="entry name" value="START-like_dom_sf"/>
</dbReference>
<gene>
    <name evidence="1" type="ORF">FB474_0369</name>
</gene>
<proteinExistence type="predicted"/>
<organism evidence="1 2">
    <name type="scientific">Oryzihumus leptocrescens</name>
    <dbReference type="NCBI Taxonomy" id="297536"/>
    <lineage>
        <taxon>Bacteria</taxon>
        <taxon>Bacillati</taxon>
        <taxon>Actinomycetota</taxon>
        <taxon>Actinomycetes</taxon>
        <taxon>Micrococcales</taxon>
        <taxon>Intrasporangiaceae</taxon>
        <taxon>Oryzihumus</taxon>
    </lineage>
</organism>
<dbReference type="Pfam" id="PF10604">
    <property type="entry name" value="Polyketide_cyc2"/>
    <property type="match status" value="1"/>
</dbReference>
<dbReference type="RefSeq" id="WP_185745998.1">
    <property type="nucleotide sequence ID" value="NZ_BAAAKX010000009.1"/>
</dbReference>
<comment type="caution">
    <text evidence="1">The sequence shown here is derived from an EMBL/GenBank/DDBJ whole genome shotgun (WGS) entry which is preliminary data.</text>
</comment>
<dbReference type="Proteomes" id="UP000319514">
    <property type="component" value="Unassembled WGS sequence"/>
</dbReference>